<dbReference type="InterPro" id="IPR000551">
    <property type="entry name" value="MerR-type_HTH_dom"/>
</dbReference>
<dbReference type="Proteomes" id="UP001151081">
    <property type="component" value="Unassembled WGS sequence"/>
</dbReference>
<dbReference type="GO" id="GO:0003677">
    <property type="term" value="F:DNA binding"/>
    <property type="evidence" value="ECO:0007669"/>
    <property type="project" value="UniProtKB-KW"/>
</dbReference>
<accession>A0A9X3X0D0</accession>
<comment type="caution">
    <text evidence="3">The sequence shown here is derived from an EMBL/GenBank/DDBJ whole genome shotgun (WGS) entry which is preliminary data.</text>
</comment>
<dbReference type="SUPFAM" id="SSF46955">
    <property type="entry name" value="Putative DNA-binding domain"/>
    <property type="match status" value="1"/>
</dbReference>
<name>A0A9X3X0D0_9BACT</name>
<reference evidence="3 4" key="1">
    <citation type="submission" date="2021-04" db="EMBL/GenBank/DDBJ databases">
        <title>Genome analysis of Polyangium sp.</title>
        <authorList>
            <person name="Li Y."/>
            <person name="Wang J."/>
        </authorList>
    </citation>
    <scope>NUCLEOTIDE SEQUENCE [LARGE SCALE GENOMIC DNA]</scope>
    <source>
        <strain evidence="3 4">SDU14</strain>
    </source>
</reference>
<keyword evidence="4" id="KW-1185">Reference proteome</keyword>
<dbReference type="AlphaFoldDB" id="A0A9X3X0D0"/>
<sequence>MRPVRHLPLARGFERGVLPLPDDVRAHGGVQRAEAGLVPPDLDDDRDGHGGERLLQVGDIARAVGKTVRAIHHYEEVGLLRPHARSKGRYRLYDRAAVTRVRWIGKLHDLGLSLAQIQEIVAFWENAPSAPEAMARVRSIYLQKLEETRAQIARLSSLQRELVASIDYLDTCDTCAPDEIVAACTDCNVHDRTQAEPELVAGIHGGNGHSRGGADR</sequence>
<dbReference type="InterPro" id="IPR009061">
    <property type="entry name" value="DNA-bd_dom_put_sf"/>
</dbReference>
<dbReference type="InterPro" id="IPR047057">
    <property type="entry name" value="MerR_fam"/>
</dbReference>
<dbReference type="Gene3D" id="1.10.1660.10">
    <property type="match status" value="1"/>
</dbReference>
<dbReference type="Pfam" id="PF13411">
    <property type="entry name" value="MerR_1"/>
    <property type="match status" value="1"/>
</dbReference>
<dbReference type="GO" id="GO:0003700">
    <property type="term" value="F:DNA-binding transcription factor activity"/>
    <property type="evidence" value="ECO:0007669"/>
    <property type="project" value="InterPro"/>
</dbReference>
<evidence type="ECO:0000256" key="1">
    <source>
        <dbReference type="ARBA" id="ARBA00023125"/>
    </source>
</evidence>
<protein>
    <submittedName>
        <fullName evidence="3">MerR family transcriptional regulator</fullName>
    </submittedName>
</protein>
<dbReference type="PANTHER" id="PTHR30204">
    <property type="entry name" value="REDOX-CYCLING DRUG-SENSING TRANSCRIPTIONAL ACTIVATOR SOXR"/>
    <property type="match status" value="1"/>
</dbReference>
<evidence type="ECO:0000259" key="2">
    <source>
        <dbReference type="PROSITE" id="PS50937"/>
    </source>
</evidence>
<dbReference type="PRINTS" id="PR00040">
    <property type="entry name" value="HTHMERR"/>
</dbReference>
<dbReference type="SMART" id="SM00422">
    <property type="entry name" value="HTH_MERR"/>
    <property type="match status" value="1"/>
</dbReference>
<feature type="domain" description="HTH merR-type" evidence="2">
    <location>
        <begin position="54"/>
        <end position="123"/>
    </location>
</feature>
<dbReference type="EMBL" id="JAGTJJ010000001">
    <property type="protein sequence ID" value="MDC3979051.1"/>
    <property type="molecule type" value="Genomic_DNA"/>
</dbReference>
<keyword evidence="1" id="KW-0238">DNA-binding</keyword>
<organism evidence="3 4">
    <name type="scientific">Polyangium jinanense</name>
    <dbReference type="NCBI Taxonomy" id="2829994"/>
    <lineage>
        <taxon>Bacteria</taxon>
        <taxon>Pseudomonadati</taxon>
        <taxon>Myxococcota</taxon>
        <taxon>Polyangia</taxon>
        <taxon>Polyangiales</taxon>
        <taxon>Polyangiaceae</taxon>
        <taxon>Polyangium</taxon>
    </lineage>
</organism>
<gene>
    <name evidence="3" type="ORF">KEG57_00980</name>
</gene>
<evidence type="ECO:0000313" key="3">
    <source>
        <dbReference type="EMBL" id="MDC3979051.1"/>
    </source>
</evidence>
<evidence type="ECO:0000313" key="4">
    <source>
        <dbReference type="Proteomes" id="UP001151081"/>
    </source>
</evidence>
<dbReference type="PROSITE" id="PS50937">
    <property type="entry name" value="HTH_MERR_2"/>
    <property type="match status" value="1"/>
</dbReference>
<proteinExistence type="predicted"/>
<dbReference type="PANTHER" id="PTHR30204:SF93">
    <property type="entry name" value="HTH MERR-TYPE DOMAIN-CONTAINING PROTEIN"/>
    <property type="match status" value="1"/>
</dbReference>